<name>A0A3L8D3H9_OOCBI</name>
<organism evidence="2 3">
    <name type="scientific">Ooceraea biroi</name>
    <name type="common">Clonal raider ant</name>
    <name type="synonym">Cerapachys biroi</name>
    <dbReference type="NCBI Taxonomy" id="2015173"/>
    <lineage>
        <taxon>Eukaryota</taxon>
        <taxon>Metazoa</taxon>
        <taxon>Ecdysozoa</taxon>
        <taxon>Arthropoda</taxon>
        <taxon>Hexapoda</taxon>
        <taxon>Insecta</taxon>
        <taxon>Pterygota</taxon>
        <taxon>Neoptera</taxon>
        <taxon>Endopterygota</taxon>
        <taxon>Hymenoptera</taxon>
        <taxon>Apocrita</taxon>
        <taxon>Aculeata</taxon>
        <taxon>Formicoidea</taxon>
        <taxon>Formicidae</taxon>
        <taxon>Dorylinae</taxon>
        <taxon>Ooceraea</taxon>
    </lineage>
</organism>
<dbReference type="EMBL" id="QOIP01000014">
    <property type="protein sequence ID" value="RLU14940.1"/>
    <property type="molecule type" value="Genomic_DNA"/>
</dbReference>
<proteinExistence type="predicted"/>
<evidence type="ECO:0000313" key="2">
    <source>
        <dbReference type="EMBL" id="RLU14940.1"/>
    </source>
</evidence>
<feature type="transmembrane region" description="Helical" evidence="1">
    <location>
        <begin position="24"/>
        <end position="51"/>
    </location>
</feature>
<dbReference type="AlphaFoldDB" id="A0A3L8D3H9"/>
<protein>
    <submittedName>
        <fullName evidence="2">Uncharacterized protein</fullName>
    </submittedName>
</protein>
<gene>
    <name evidence="2" type="ORF">DMN91_012827</name>
</gene>
<keyword evidence="1" id="KW-1133">Transmembrane helix</keyword>
<reference evidence="2 3" key="1">
    <citation type="journal article" date="2018" name="Genome Res.">
        <title>The genomic architecture and molecular evolution of ant odorant receptors.</title>
        <authorList>
            <person name="McKenzie S.K."/>
            <person name="Kronauer D.J.C."/>
        </authorList>
    </citation>
    <scope>NUCLEOTIDE SEQUENCE [LARGE SCALE GENOMIC DNA]</scope>
    <source>
        <strain evidence="2">Clonal line C1</strain>
    </source>
</reference>
<accession>A0A3L8D3H9</accession>
<dbReference type="Proteomes" id="UP000279307">
    <property type="component" value="Chromosome 14"/>
</dbReference>
<evidence type="ECO:0000313" key="3">
    <source>
        <dbReference type="Proteomes" id="UP000279307"/>
    </source>
</evidence>
<keyword evidence="1" id="KW-0812">Transmembrane</keyword>
<keyword evidence="1" id="KW-0472">Membrane</keyword>
<sequence>MGLQDAVFVAVTAPYHALHKTSSFAWNAASSCILFFIYMNGFKLSVLYLLASFYIL</sequence>
<comment type="caution">
    <text evidence="2">The sequence shown here is derived from an EMBL/GenBank/DDBJ whole genome shotgun (WGS) entry which is preliminary data.</text>
</comment>
<evidence type="ECO:0000256" key="1">
    <source>
        <dbReference type="SAM" id="Phobius"/>
    </source>
</evidence>